<evidence type="ECO:0000259" key="5">
    <source>
        <dbReference type="PROSITE" id="PS51184"/>
    </source>
</evidence>
<comment type="subcellular location">
    <subcellularLocation>
        <location evidence="1">Nucleus</location>
    </subcellularLocation>
</comment>
<dbReference type="KEGG" id="loa:LOAG_16418"/>
<proteinExistence type="predicted"/>
<evidence type="ECO:0000313" key="7">
    <source>
        <dbReference type="Proteomes" id="UP000095285"/>
    </source>
</evidence>
<dbReference type="InterPro" id="IPR045109">
    <property type="entry name" value="LSDs-like"/>
</dbReference>
<sequence>MAAVDKRHSGHFTTNSGENNALLGGGSSDNWNMQSDAALLHKRPRTAADRVEADSSTAETDCKDDGGNQAVCDEGDTYGEIIGQRVIMPHRLRRGGQNLKEKTLVKNISDNSAKIEIVPSDHYSEPKKYKHFREKVEKSCNLVNWRLQEEPCAISSYDPCIVCATVPNKKRAMDCRFYNRMLRDRNNPKLCRRLLIKDVEKIKSSFLLSETNVRVEQFITKKFTTARPKEKAEAAQMAAYVLQCVYSNYEKVVHREEEAVSGFCEGEVYYSHTFGAKQVCDVCQFAILNAHFCCKICGLELCIMCYKELNGRDSYSPDWLESLPCTNSHTHDATMFHLGSFLPSFDIFRDTLCRSMEQFVRYGIKKDGALCNGNHGRGYNVKLFQEEKCYCPRFSPLSKFPIETICVIEDQFSRDAYARFKAHLTAHNPVIVENVNRHPRYRRSLWTQEAFEKILACDRNLRVLNSQNFSPVIVRDKPCSLKMFWSKFGLKRTVNDCYMKIKDFPESKLFSNIAPEQYVNLYEIMPFLDYTHINREESGRGRLNLLNLLNNKRERPDPGPKVYICFGLYNAPHLASTPLHLDVSDAVNFLPFVKAPDEMSREEVRDAVEQRLDAEGIRGYHKERALREPEKAGAIWKIFHPSDNTRIRAAIEEWKEMKGEEWEGDVIHNQDVVVTREMMDFFEERGIECRIFVQNEGDVVFIPSGAAHQVQNINSCVKIAEDFVAAEGIDFTVAITNELRILRTKDDLVQVDKLLYFACAAATAVLQNSEPGLVASSLPQ</sequence>
<keyword evidence="7" id="KW-1185">Reference proteome</keyword>
<reference evidence="6 7" key="1">
    <citation type="submission" date="2012-04" db="EMBL/GenBank/DDBJ databases">
        <title>The Genome Sequence of Loa loa.</title>
        <authorList>
            <consortium name="The Broad Institute Genome Sequencing Platform"/>
            <consortium name="Broad Institute Genome Sequencing Center for Infectious Disease"/>
            <person name="Nutman T.B."/>
            <person name="Fink D.L."/>
            <person name="Russ C."/>
            <person name="Young S."/>
            <person name="Zeng Q."/>
            <person name="Gargeya S."/>
            <person name="Alvarado L."/>
            <person name="Berlin A."/>
            <person name="Chapman S.B."/>
            <person name="Chen Z."/>
            <person name="Freedman E."/>
            <person name="Gellesch M."/>
            <person name="Goldberg J."/>
            <person name="Griggs A."/>
            <person name="Gujja S."/>
            <person name="Heilman E.R."/>
            <person name="Heiman D."/>
            <person name="Howarth C."/>
            <person name="Mehta T."/>
            <person name="Neiman D."/>
            <person name="Pearson M."/>
            <person name="Roberts A."/>
            <person name="Saif S."/>
            <person name="Shea T."/>
            <person name="Shenoy N."/>
            <person name="Sisk P."/>
            <person name="Stolte C."/>
            <person name="Sykes S."/>
            <person name="White J."/>
            <person name="Yandava C."/>
            <person name="Haas B."/>
            <person name="Henn M.R."/>
            <person name="Nusbaum C."/>
            <person name="Birren B."/>
        </authorList>
    </citation>
    <scope>NUCLEOTIDE SEQUENCE [LARGE SCALE GENOMIC DNA]</scope>
</reference>
<dbReference type="SUPFAM" id="SSF51197">
    <property type="entry name" value="Clavaminate synthase-like"/>
    <property type="match status" value="1"/>
</dbReference>
<evidence type="ECO:0000313" key="8">
    <source>
        <dbReference type="WBParaSite" id="EN70_711"/>
    </source>
</evidence>
<dbReference type="SMART" id="SM00558">
    <property type="entry name" value="JmjC"/>
    <property type="match status" value="1"/>
</dbReference>
<dbReference type="GO" id="GO:0046872">
    <property type="term" value="F:metal ion binding"/>
    <property type="evidence" value="ECO:0007669"/>
    <property type="project" value="UniProtKB-KW"/>
</dbReference>
<dbReference type="InterPro" id="IPR003347">
    <property type="entry name" value="JmjC_dom"/>
</dbReference>
<evidence type="ECO:0000256" key="4">
    <source>
        <dbReference type="SAM" id="MobiDB-lite"/>
    </source>
</evidence>
<evidence type="ECO:0000313" key="6">
    <source>
        <dbReference type="EMBL" id="EJD76654.1"/>
    </source>
</evidence>
<feature type="region of interest" description="Disordered" evidence="4">
    <location>
        <begin position="1"/>
        <end position="68"/>
    </location>
</feature>
<evidence type="ECO:0000256" key="2">
    <source>
        <dbReference type="ARBA" id="ARBA00022723"/>
    </source>
</evidence>
<dbReference type="GO" id="GO:0000785">
    <property type="term" value="C:chromatin"/>
    <property type="evidence" value="ECO:0007669"/>
    <property type="project" value="TreeGrafter"/>
</dbReference>
<dbReference type="STRING" id="7209.A0A1I7VWN5"/>
<dbReference type="GO" id="GO:0031490">
    <property type="term" value="F:chromatin DNA binding"/>
    <property type="evidence" value="ECO:0007669"/>
    <property type="project" value="TreeGrafter"/>
</dbReference>
<dbReference type="Gene3D" id="2.60.120.650">
    <property type="entry name" value="Cupin"/>
    <property type="match status" value="1"/>
</dbReference>
<dbReference type="AlphaFoldDB" id="A0A1I7VWN5"/>
<dbReference type="GO" id="GO:0000118">
    <property type="term" value="C:histone deacetylase complex"/>
    <property type="evidence" value="ECO:0007669"/>
    <property type="project" value="TreeGrafter"/>
</dbReference>
<protein>
    <submittedName>
        <fullName evidence="8">JmjC domain-containing protein</fullName>
    </submittedName>
</protein>
<dbReference type="GeneID" id="9938544"/>
<evidence type="ECO:0000256" key="1">
    <source>
        <dbReference type="ARBA" id="ARBA00004123"/>
    </source>
</evidence>
<dbReference type="Proteomes" id="UP000095285">
    <property type="component" value="Unassembled WGS sequence"/>
</dbReference>
<dbReference type="GO" id="GO:0032454">
    <property type="term" value="F:histone H3K9 demethylase activity"/>
    <property type="evidence" value="ECO:0007669"/>
    <property type="project" value="InterPro"/>
</dbReference>
<feature type="domain" description="JmjC" evidence="5">
    <location>
        <begin position="525"/>
        <end position="740"/>
    </location>
</feature>
<reference evidence="8" key="2">
    <citation type="submission" date="2016-11" db="UniProtKB">
        <authorList>
            <consortium name="WormBaseParasite"/>
        </authorList>
    </citation>
    <scope>IDENTIFICATION</scope>
</reference>
<dbReference type="eggNOG" id="KOG1356">
    <property type="taxonomic scope" value="Eukaryota"/>
</dbReference>
<accession>A0A1S0UP54</accession>
<dbReference type="OrthoDB" id="1667110at2759"/>
<dbReference type="Pfam" id="PF02373">
    <property type="entry name" value="JmjC"/>
    <property type="match status" value="1"/>
</dbReference>
<evidence type="ECO:0000256" key="3">
    <source>
        <dbReference type="ARBA" id="ARBA00023242"/>
    </source>
</evidence>
<dbReference type="InParanoid" id="A0A1I7VWN5"/>
<keyword evidence="2" id="KW-0479">Metal-binding</keyword>
<dbReference type="RefSeq" id="XP_020307440.1">
    <property type="nucleotide sequence ID" value="XM_020449071.1"/>
</dbReference>
<dbReference type="EMBL" id="JH712068">
    <property type="protein sequence ID" value="EJD76654.1"/>
    <property type="molecule type" value="Genomic_DNA"/>
</dbReference>
<dbReference type="CTD" id="9938544"/>
<dbReference type="WBParaSite" id="EN70_711">
    <property type="protein sequence ID" value="EN70_711"/>
    <property type="gene ID" value="EN70_711"/>
</dbReference>
<name>A0A1I7VWN5_LOALO</name>
<dbReference type="PANTHER" id="PTHR12549">
    <property type="entry name" value="JMJC DOMAIN-CONTAINING HISTONE DEMETHYLATION PROTEIN"/>
    <property type="match status" value="1"/>
</dbReference>
<accession>A0A1I7VWN5</accession>
<dbReference type="GO" id="GO:0006357">
    <property type="term" value="P:regulation of transcription by RNA polymerase II"/>
    <property type="evidence" value="ECO:0007669"/>
    <property type="project" value="TreeGrafter"/>
</dbReference>
<keyword evidence="3" id="KW-0539">Nucleus</keyword>
<organism evidence="7 8">
    <name type="scientific">Loa loa</name>
    <name type="common">Eye worm</name>
    <name type="synonym">Filaria loa</name>
    <dbReference type="NCBI Taxonomy" id="7209"/>
    <lineage>
        <taxon>Eukaryota</taxon>
        <taxon>Metazoa</taxon>
        <taxon>Ecdysozoa</taxon>
        <taxon>Nematoda</taxon>
        <taxon>Chromadorea</taxon>
        <taxon>Rhabditida</taxon>
        <taxon>Spirurina</taxon>
        <taxon>Spiruromorpha</taxon>
        <taxon>Filarioidea</taxon>
        <taxon>Onchocercidae</taxon>
        <taxon>Loa</taxon>
    </lineage>
</organism>
<dbReference type="PROSITE" id="PS51184">
    <property type="entry name" value="JMJC"/>
    <property type="match status" value="1"/>
</dbReference>
<dbReference type="GO" id="GO:0003712">
    <property type="term" value="F:transcription coregulator activity"/>
    <property type="evidence" value="ECO:0007669"/>
    <property type="project" value="TreeGrafter"/>
</dbReference>
<gene>
    <name evidence="6 8" type="ORF">LOAG_16418</name>
</gene>
<dbReference type="OMA" id="AIWKIFH"/>
<dbReference type="PANTHER" id="PTHR12549:SF38">
    <property type="entry name" value="JMJC DOMAIN-CONTAINING HISTONE DEMETHYLASE 2, ISOFORM A"/>
    <property type="match status" value="1"/>
</dbReference>